<evidence type="ECO:0000313" key="3">
    <source>
        <dbReference type="Proteomes" id="UP000078555"/>
    </source>
</evidence>
<evidence type="ECO:0000256" key="1">
    <source>
        <dbReference type="SAM" id="Phobius"/>
    </source>
</evidence>
<organism evidence="2 3">
    <name type="scientific">Plasmodium ovale wallikeri</name>
    <dbReference type="NCBI Taxonomy" id="864142"/>
    <lineage>
        <taxon>Eukaryota</taxon>
        <taxon>Sar</taxon>
        <taxon>Alveolata</taxon>
        <taxon>Apicomplexa</taxon>
        <taxon>Aconoidasida</taxon>
        <taxon>Haemosporida</taxon>
        <taxon>Plasmodiidae</taxon>
        <taxon>Plasmodium</taxon>
        <taxon>Plasmodium (Plasmodium)</taxon>
    </lineage>
</organism>
<proteinExistence type="predicted"/>
<evidence type="ECO:0000313" key="2">
    <source>
        <dbReference type="EMBL" id="SBT55271.1"/>
    </source>
</evidence>
<accession>A0A1A9AFG0</accession>
<protein>
    <submittedName>
        <fullName evidence="2">PIR Superfamily Protein</fullName>
    </submittedName>
</protein>
<dbReference type="AlphaFoldDB" id="A0A1A9AFG0"/>
<sequence>MSCTPKNTEENYSFFQGTSGYVEKANKAENGSIPSDYTSGCDHFTSDFGTSRIDLVGYCKKFKYFFHLISPDRRLTNPVHDENAYRYLNYWINYLLKKNSSNSSICVETFYNKLKMYDTSFDNENTLKDKIYDIKKNDLQYMNILNNLHTYYENIYSKITDSNVRDITSSCSNDNQKCIEKYEEVILNCPDAGKNTHFCTALSNFKEKYEKLQEYIRTPNECSKIVLKKLPTYSEVIDKYRITSQKWNGENAGVITMFPIFWGIIIIIFLTYKLKLLGTWIHPLLRKFKLVWHNNNLEEQPSFIYSSETNYTNTQDIYYNIGY</sequence>
<keyword evidence="1" id="KW-0472">Membrane</keyword>
<dbReference type="Proteomes" id="UP000078555">
    <property type="component" value="Unassembled WGS sequence"/>
</dbReference>
<keyword evidence="1" id="KW-0812">Transmembrane</keyword>
<keyword evidence="1" id="KW-1133">Transmembrane helix</keyword>
<keyword evidence="3" id="KW-1185">Reference proteome</keyword>
<feature type="transmembrane region" description="Helical" evidence="1">
    <location>
        <begin position="252"/>
        <end position="272"/>
    </location>
</feature>
<gene>
    <name evidence="2" type="ORF">POVWA1_068760</name>
</gene>
<name>A0A1A9AFG0_PLAOA</name>
<dbReference type="EMBL" id="FLRD01000633">
    <property type="protein sequence ID" value="SBT55271.1"/>
    <property type="molecule type" value="Genomic_DNA"/>
</dbReference>
<reference evidence="3" key="1">
    <citation type="submission" date="2016-05" db="EMBL/GenBank/DDBJ databases">
        <authorList>
            <person name="Naeem Raeece"/>
        </authorList>
    </citation>
    <scope>NUCLEOTIDE SEQUENCE [LARGE SCALE GENOMIC DNA]</scope>
</reference>